<reference evidence="2" key="1">
    <citation type="submission" date="2018-05" db="EMBL/GenBank/DDBJ databases">
        <authorList>
            <person name="Li X."/>
        </authorList>
    </citation>
    <scope>NUCLEOTIDE SEQUENCE [LARGE SCALE GENOMIC DNA]</scope>
    <source>
        <strain evidence="2">LX32</strain>
    </source>
</reference>
<keyword evidence="2" id="KW-1185">Reference proteome</keyword>
<gene>
    <name evidence="1" type="ORF">DJ017_15900</name>
</gene>
<organism evidence="1 2">
    <name type="scientific">Phenylobacterium soli</name>
    <dbReference type="NCBI Taxonomy" id="2170551"/>
    <lineage>
        <taxon>Bacteria</taxon>
        <taxon>Pseudomonadati</taxon>
        <taxon>Pseudomonadota</taxon>
        <taxon>Alphaproteobacteria</taxon>
        <taxon>Caulobacterales</taxon>
        <taxon>Caulobacteraceae</taxon>
        <taxon>Phenylobacterium</taxon>
    </lineage>
</organism>
<comment type="caution">
    <text evidence="1">The sequence shown here is derived from an EMBL/GenBank/DDBJ whole genome shotgun (WGS) entry which is preliminary data.</text>
</comment>
<dbReference type="Pfam" id="PF19386">
    <property type="entry name" value="DUF5961"/>
    <property type="match status" value="1"/>
</dbReference>
<dbReference type="InterPro" id="IPR046005">
    <property type="entry name" value="DUF5961"/>
</dbReference>
<dbReference type="EMBL" id="QFYQ01000001">
    <property type="protein sequence ID" value="RAK56392.1"/>
    <property type="molecule type" value="Genomic_DNA"/>
</dbReference>
<dbReference type="OrthoDB" id="8454241at2"/>
<evidence type="ECO:0000313" key="1">
    <source>
        <dbReference type="EMBL" id="RAK56392.1"/>
    </source>
</evidence>
<name>A0A328AN22_9CAUL</name>
<evidence type="ECO:0000313" key="2">
    <source>
        <dbReference type="Proteomes" id="UP000249254"/>
    </source>
</evidence>
<protein>
    <submittedName>
        <fullName evidence="1">Uncharacterized protein</fullName>
    </submittedName>
</protein>
<dbReference type="Proteomes" id="UP000249254">
    <property type="component" value="Unassembled WGS sequence"/>
</dbReference>
<dbReference type="AlphaFoldDB" id="A0A328AN22"/>
<proteinExistence type="predicted"/>
<accession>A0A328AN22</accession>
<sequence length="72" mass="7842">MRRFSVHGVEDAPSRGRQLQAASFEAAALEFVDAHPVADEDGEVALMVEDCETGERQCFRVDVASGETEPCD</sequence>